<dbReference type="EMBL" id="BSPO01000001">
    <property type="protein sequence ID" value="GLS82406.1"/>
    <property type="molecule type" value="Genomic_DNA"/>
</dbReference>
<dbReference type="AlphaFoldDB" id="A0AA37TV32"/>
<proteinExistence type="predicted"/>
<comment type="caution">
    <text evidence="1">The sequence shown here is derived from an EMBL/GenBank/DDBJ whole genome shotgun (WGS) entry which is preliminary data.</text>
</comment>
<keyword evidence="2" id="KW-1185">Reference proteome</keyword>
<name>A0AA37TV32_9GAMM</name>
<evidence type="ECO:0000313" key="2">
    <source>
        <dbReference type="Proteomes" id="UP001157439"/>
    </source>
</evidence>
<dbReference type="RefSeq" id="WP_095497956.1">
    <property type="nucleotide sequence ID" value="NZ_BSPO01000001.1"/>
</dbReference>
<gene>
    <name evidence="1" type="ORF">GCM10007894_03830</name>
</gene>
<evidence type="ECO:0000313" key="1">
    <source>
        <dbReference type="EMBL" id="GLS82406.1"/>
    </source>
</evidence>
<sequence>MAQHPVLAQLRSSLQTAYRQAHDADKTLDQLSQNGHAKFEHIFKSDQGFTTESKRFMPYLEEIVSQYDRLEQQPTLDNQKLQWVVTQLGLLLQTLAQLKQNLK</sequence>
<protein>
    <recommendedName>
        <fullName evidence="3">Prephenate dehydrogenase</fullName>
    </recommendedName>
</protein>
<accession>A0AA37TV32</accession>
<evidence type="ECO:0008006" key="3">
    <source>
        <dbReference type="Google" id="ProtNLM"/>
    </source>
</evidence>
<dbReference type="Proteomes" id="UP001157439">
    <property type="component" value="Unassembled WGS sequence"/>
</dbReference>
<reference evidence="1 2" key="1">
    <citation type="journal article" date="2014" name="Int. J. Syst. Evol. Microbiol.">
        <title>Complete genome sequence of Corynebacterium casei LMG S-19264T (=DSM 44701T), isolated from a smear-ripened cheese.</title>
        <authorList>
            <consortium name="US DOE Joint Genome Institute (JGI-PGF)"/>
            <person name="Walter F."/>
            <person name="Albersmeier A."/>
            <person name="Kalinowski J."/>
            <person name="Ruckert C."/>
        </authorList>
    </citation>
    <scope>NUCLEOTIDE SEQUENCE [LARGE SCALE GENOMIC DNA]</scope>
    <source>
        <strain evidence="1 2">NBRC 112785</strain>
    </source>
</reference>
<organism evidence="1 2">
    <name type="scientific">Paraferrimonas haliotis</name>
    <dbReference type="NCBI Taxonomy" id="2013866"/>
    <lineage>
        <taxon>Bacteria</taxon>
        <taxon>Pseudomonadati</taxon>
        <taxon>Pseudomonadota</taxon>
        <taxon>Gammaproteobacteria</taxon>
        <taxon>Alteromonadales</taxon>
        <taxon>Ferrimonadaceae</taxon>
        <taxon>Paraferrimonas</taxon>
    </lineage>
</organism>